<dbReference type="AlphaFoldDB" id="A0A7Z2YEV9"/>
<accession>A0A7Z2YEV9</accession>
<evidence type="ECO:0000313" key="3">
    <source>
        <dbReference type="EMBL" id="QIA64726.1"/>
    </source>
</evidence>
<dbReference type="InterPro" id="IPR028098">
    <property type="entry name" value="Glyco_trans_4-like_N"/>
</dbReference>
<dbReference type="Gene3D" id="3.40.50.2000">
    <property type="entry name" value="Glycogen Phosphorylase B"/>
    <property type="match status" value="2"/>
</dbReference>
<dbReference type="SUPFAM" id="SSF53756">
    <property type="entry name" value="UDP-Glycosyltransferase/glycogen phosphorylase"/>
    <property type="match status" value="1"/>
</dbReference>
<dbReference type="Proteomes" id="UP000464262">
    <property type="component" value="Chromosome 1"/>
</dbReference>
<evidence type="ECO:0000313" key="4">
    <source>
        <dbReference type="Proteomes" id="UP000464262"/>
    </source>
</evidence>
<dbReference type="KEGG" id="vas:GT360_08920"/>
<feature type="domain" description="Glycosyltransferase subfamily 4-like N-terminal" evidence="2">
    <location>
        <begin position="13"/>
        <end position="155"/>
    </location>
</feature>
<sequence length="339" mass="37684">MGEIWLLLDSLTFGGIETHVVELALGLKTFEQPVRVVLLTEFDRPSAIVGKLAALELNYCYLHQLSDVPSSTGFMSLLKQCRQACLRYQPKVIHAHGYKANLVSKLSSGTTRQVSTFHSGETPKGLVRLYDLFDRFSAFLSAHNFTVSQAISDKIPTQTHVLNNFISVDGLTSSQGKQVAFVGRLSHEKGPDLFISVAEQLPQITFHLYGDGPMMQSLGHDSPSNIVFHGFQSDMRKVWPEIGLLLITSRYEGLPMTALEAMARGIPVISTRVGAIESLISDKQNGWIANSIDDFPSLIQQWLELDNQLRQKIVHSAENTITSHYSTQAVIPQIIDSYR</sequence>
<keyword evidence="3" id="KW-0808">Transferase</keyword>
<proteinExistence type="predicted"/>
<evidence type="ECO:0000259" key="2">
    <source>
        <dbReference type="Pfam" id="PF13439"/>
    </source>
</evidence>
<evidence type="ECO:0000259" key="1">
    <source>
        <dbReference type="Pfam" id="PF00534"/>
    </source>
</evidence>
<dbReference type="InterPro" id="IPR001296">
    <property type="entry name" value="Glyco_trans_1"/>
</dbReference>
<dbReference type="Pfam" id="PF00534">
    <property type="entry name" value="Glycos_transf_1"/>
    <property type="match status" value="1"/>
</dbReference>
<dbReference type="PANTHER" id="PTHR12526">
    <property type="entry name" value="GLYCOSYLTRANSFERASE"/>
    <property type="match status" value="1"/>
</dbReference>
<dbReference type="GO" id="GO:0016757">
    <property type="term" value="F:glycosyltransferase activity"/>
    <property type="evidence" value="ECO:0007669"/>
    <property type="project" value="InterPro"/>
</dbReference>
<dbReference type="PANTHER" id="PTHR12526:SF630">
    <property type="entry name" value="GLYCOSYLTRANSFERASE"/>
    <property type="match status" value="1"/>
</dbReference>
<name>A0A7Z2YEV9_9VIBR</name>
<gene>
    <name evidence="3" type="ORF">GT360_08920</name>
</gene>
<reference evidence="3 4" key="1">
    <citation type="submission" date="2020-01" db="EMBL/GenBank/DDBJ databases">
        <title>Whole genome and functional gene identification of agarase of Vibrio HN897.</title>
        <authorList>
            <person name="Liu Y."/>
            <person name="Zhao Z."/>
        </authorList>
    </citation>
    <scope>NUCLEOTIDE SEQUENCE [LARGE SCALE GENOMIC DNA]</scope>
    <source>
        <strain evidence="3 4">HN897</strain>
    </source>
</reference>
<dbReference type="Pfam" id="PF13439">
    <property type="entry name" value="Glyco_transf_4"/>
    <property type="match status" value="1"/>
</dbReference>
<organism evidence="3 4">
    <name type="scientific">Vibrio astriarenae</name>
    <dbReference type="NCBI Taxonomy" id="1481923"/>
    <lineage>
        <taxon>Bacteria</taxon>
        <taxon>Pseudomonadati</taxon>
        <taxon>Pseudomonadota</taxon>
        <taxon>Gammaproteobacteria</taxon>
        <taxon>Vibrionales</taxon>
        <taxon>Vibrionaceae</taxon>
        <taxon>Vibrio</taxon>
    </lineage>
</organism>
<feature type="domain" description="Glycosyl transferase family 1" evidence="1">
    <location>
        <begin position="174"/>
        <end position="318"/>
    </location>
</feature>
<dbReference type="EMBL" id="CP047475">
    <property type="protein sequence ID" value="QIA64726.1"/>
    <property type="molecule type" value="Genomic_DNA"/>
</dbReference>
<dbReference type="GO" id="GO:1901135">
    <property type="term" value="P:carbohydrate derivative metabolic process"/>
    <property type="evidence" value="ECO:0007669"/>
    <property type="project" value="UniProtKB-ARBA"/>
</dbReference>
<protein>
    <submittedName>
        <fullName evidence="3">Glycosyltransferase</fullName>
    </submittedName>
</protein>
<keyword evidence="4" id="KW-1185">Reference proteome</keyword>
<dbReference type="CDD" id="cd03801">
    <property type="entry name" value="GT4_PimA-like"/>
    <property type="match status" value="1"/>
</dbReference>